<evidence type="ECO:0000313" key="2">
    <source>
        <dbReference type="EMBL" id="GFX95765.1"/>
    </source>
</evidence>
<protein>
    <submittedName>
        <fullName evidence="2">Uncharacterized protein</fullName>
    </submittedName>
</protein>
<evidence type="ECO:0000313" key="3">
    <source>
        <dbReference type="Proteomes" id="UP000887159"/>
    </source>
</evidence>
<dbReference type="EMBL" id="BMAU01021188">
    <property type="protein sequence ID" value="GFX95765.1"/>
    <property type="molecule type" value="Genomic_DNA"/>
</dbReference>
<comment type="caution">
    <text evidence="2">The sequence shown here is derived from an EMBL/GenBank/DDBJ whole genome shotgun (WGS) entry which is preliminary data.</text>
</comment>
<feature type="region of interest" description="Disordered" evidence="1">
    <location>
        <begin position="56"/>
        <end position="80"/>
    </location>
</feature>
<keyword evidence="3" id="KW-1185">Reference proteome</keyword>
<gene>
    <name evidence="2" type="ORF">TNCV_4886911</name>
</gene>
<organism evidence="2 3">
    <name type="scientific">Trichonephila clavipes</name>
    <name type="common">Golden silk orbweaver</name>
    <name type="synonym">Nephila clavipes</name>
    <dbReference type="NCBI Taxonomy" id="2585209"/>
    <lineage>
        <taxon>Eukaryota</taxon>
        <taxon>Metazoa</taxon>
        <taxon>Ecdysozoa</taxon>
        <taxon>Arthropoda</taxon>
        <taxon>Chelicerata</taxon>
        <taxon>Arachnida</taxon>
        <taxon>Araneae</taxon>
        <taxon>Araneomorphae</taxon>
        <taxon>Entelegynae</taxon>
        <taxon>Araneoidea</taxon>
        <taxon>Nephilidae</taxon>
        <taxon>Trichonephila</taxon>
    </lineage>
</organism>
<dbReference type="AlphaFoldDB" id="A0A8X6RJJ6"/>
<accession>A0A8X6RJJ6</accession>
<reference evidence="2" key="1">
    <citation type="submission" date="2020-08" db="EMBL/GenBank/DDBJ databases">
        <title>Multicomponent nature underlies the extraordinary mechanical properties of spider dragline silk.</title>
        <authorList>
            <person name="Kono N."/>
            <person name="Nakamura H."/>
            <person name="Mori M."/>
            <person name="Yoshida Y."/>
            <person name="Ohtoshi R."/>
            <person name="Malay A.D."/>
            <person name="Moran D.A.P."/>
            <person name="Tomita M."/>
            <person name="Numata K."/>
            <person name="Arakawa K."/>
        </authorList>
    </citation>
    <scope>NUCLEOTIDE SEQUENCE</scope>
</reference>
<evidence type="ECO:0000256" key="1">
    <source>
        <dbReference type="SAM" id="MobiDB-lite"/>
    </source>
</evidence>
<proteinExistence type="predicted"/>
<dbReference type="Proteomes" id="UP000887159">
    <property type="component" value="Unassembled WGS sequence"/>
</dbReference>
<sequence length="80" mass="8976">MDFYTKKKNLKLYKEILDVVSDITRLAVSDRRPRIHCGNELDLSLLLEAALTTTEVERAERNSRSDSGVDVPLGLRDAGS</sequence>
<name>A0A8X6RJJ6_TRICX</name>